<feature type="transmembrane region" description="Helical" evidence="1">
    <location>
        <begin position="105"/>
        <end position="125"/>
    </location>
</feature>
<evidence type="ECO:0000256" key="1">
    <source>
        <dbReference type="SAM" id="Phobius"/>
    </source>
</evidence>
<proteinExistence type="predicted"/>
<keyword evidence="1" id="KW-0472">Membrane</keyword>
<keyword evidence="1" id="KW-1133">Transmembrane helix</keyword>
<name>A0ABY3XI24_9GAMM</name>
<dbReference type="EMBL" id="CP093547">
    <property type="protein sequence ID" value="UNP31280.1"/>
    <property type="molecule type" value="Genomic_DNA"/>
</dbReference>
<gene>
    <name evidence="2" type="ORF">MOV92_08600</name>
</gene>
<reference evidence="2 3" key="1">
    <citation type="submission" date="2022-03" db="EMBL/GenBank/DDBJ databases">
        <title>Complete genome sequence of Lysobacter capsici VKM B-2533 and Lysobacter gummosus 10.1.1, promising sources of lytic agents.</title>
        <authorList>
            <person name="Tarlachkov S.V."/>
            <person name="Kudryakova I.V."/>
            <person name="Afoshin A.S."/>
            <person name="Leontyevskaya E.A."/>
            <person name="Leontyevskaya N.V."/>
        </authorList>
    </citation>
    <scope>NUCLEOTIDE SEQUENCE [LARGE SCALE GENOMIC DNA]</scope>
    <source>
        <strain evidence="2 3">10.1.1</strain>
    </source>
</reference>
<protein>
    <recommendedName>
        <fullName evidence="4">Transmembrane protein</fullName>
    </recommendedName>
</protein>
<evidence type="ECO:0000313" key="3">
    <source>
        <dbReference type="Proteomes" id="UP000829194"/>
    </source>
</evidence>
<feature type="transmembrane region" description="Helical" evidence="1">
    <location>
        <begin position="137"/>
        <end position="156"/>
    </location>
</feature>
<feature type="transmembrane region" description="Helical" evidence="1">
    <location>
        <begin position="20"/>
        <end position="42"/>
    </location>
</feature>
<dbReference type="RefSeq" id="WP_057942436.1">
    <property type="nucleotide sequence ID" value="NZ_CP011131.1"/>
</dbReference>
<keyword evidence="1" id="KW-0812">Transmembrane</keyword>
<sequence length="177" mass="19370">MNPRSPPADGIDWPGSARRVRWTAMMVFAALVLALALAAVWMRTQSGMCLILAQIAAAGAAVLRFRGAVLETRLIFAARRCINARWLDVRREDIRQLRRCLKRSIKLAISAWPVALAMGCLPLVMELPGQVAGGERIYAIATLFFVLHFAASEAAYRQLVGALVGSLELERVCVLPA</sequence>
<evidence type="ECO:0000313" key="2">
    <source>
        <dbReference type="EMBL" id="UNP31280.1"/>
    </source>
</evidence>
<accession>A0ABY3XI24</accession>
<organism evidence="2 3">
    <name type="scientific">Lysobacter gummosus</name>
    <dbReference type="NCBI Taxonomy" id="262324"/>
    <lineage>
        <taxon>Bacteria</taxon>
        <taxon>Pseudomonadati</taxon>
        <taxon>Pseudomonadota</taxon>
        <taxon>Gammaproteobacteria</taxon>
        <taxon>Lysobacterales</taxon>
        <taxon>Lysobacteraceae</taxon>
        <taxon>Lysobacter</taxon>
    </lineage>
</organism>
<keyword evidence="3" id="KW-1185">Reference proteome</keyword>
<evidence type="ECO:0008006" key="4">
    <source>
        <dbReference type="Google" id="ProtNLM"/>
    </source>
</evidence>
<dbReference type="Proteomes" id="UP000829194">
    <property type="component" value="Chromosome"/>
</dbReference>